<evidence type="ECO:0000313" key="2">
    <source>
        <dbReference type="EMBL" id="MFC3833898.1"/>
    </source>
</evidence>
<dbReference type="PANTHER" id="PTHR47432:SF1">
    <property type="entry name" value="CELL WALL ASSEMBLY REGULATOR SMI1"/>
    <property type="match status" value="1"/>
</dbReference>
<dbReference type="Proteomes" id="UP001595803">
    <property type="component" value="Unassembled WGS sequence"/>
</dbReference>
<dbReference type="EMBL" id="JBHRZG010000016">
    <property type="protein sequence ID" value="MFC3833898.1"/>
    <property type="molecule type" value="Genomic_DNA"/>
</dbReference>
<dbReference type="Gene3D" id="3.40.1580.10">
    <property type="entry name" value="SMI1/KNR4-like"/>
    <property type="match status" value="1"/>
</dbReference>
<dbReference type="InterPro" id="IPR018958">
    <property type="entry name" value="Knr4/Smi1-like_dom"/>
</dbReference>
<evidence type="ECO:0000259" key="1">
    <source>
        <dbReference type="SMART" id="SM00860"/>
    </source>
</evidence>
<comment type="caution">
    <text evidence="2">The sequence shown here is derived from an EMBL/GenBank/DDBJ whole genome shotgun (WGS) entry which is preliminary data.</text>
</comment>
<reference evidence="3" key="1">
    <citation type="journal article" date="2019" name="Int. J. Syst. Evol. Microbiol.">
        <title>The Global Catalogue of Microorganisms (GCM) 10K type strain sequencing project: providing services to taxonomists for standard genome sequencing and annotation.</title>
        <authorList>
            <consortium name="The Broad Institute Genomics Platform"/>
            <consortium name="The Broad Institute Genome Sequencing Center for Infectious Disease"/>
            <person name="Wu L."/>
            <person name="Ma J."/>
        </authorList>
    </citation>
    <scope>NUCLEOTIDE SEQUENCE [LARGE SCALE GENOMIC DNA]</scope>
    <source>
        <strain evidence="3">CCTCC AB 2017081</strain>
    </source>
</reference>
<organism evidence="2 3">
    <name type="scientific">Deinococcus rufus</name>
    <dbReference type="NCBI Taxonomy" id="2136097"/>
    <lineage>
        <taxon>Bacteria</taxon>
        <taxon>Thermotogati</taxon>
        <taxon>Deinococcota</taxon>
        <taxon>Deinococci</taxon>
        <taxon>Deinococcales</taxon>
        <taxon>Deinococcaceae</taxon>
        <taxon>Deinococcus</taxon>
    </lineage>
</organism>
<feature type="domain" description="Knr4/Smi1-like" evidence="1">
    <location>
        <begin position="27"/>
        <end position="164"/>
    </location>
</feature>
<evidence type="ECO:0000313" key="3">
    <source>
        <dbReference type="Proteomes" id="UP001595803"/>
    </source>
</evidence>
<dbReference type="RefSeq" id="WP_322473031.1">
    <property type="nucleotide sequence ID" value="NZ_JBHRZG010000016.1"/>
</dbReference>
<gene>
    <name evidence="2" type="ORF">ACFOSB_13605</name>
</gene>
<dbReference type="SMART" id="SM00860">
    <property type="entry name" value="SMI1_KNR4"/>
    <property type="match status" value="1"/>
</dbReference>
<dbReference type="InterPro" id="IPR051873">
    <property type="entry name" value="KNR4/SMI1_regulator"/>
</dbReference>
<proteinExistence type="predicted"/>
<dbReference type="Pfam" id="PF09346">
    <property type="entry name" value="SMI1_KNR4"/>
    <property type="match status" value="1"/>
</dbReference>
<dbReference type="SUPFAM" id="SSF160631">
    <property type="entry name" value="SMI1/KNR4-like"/>
    <property type="match status" value="1"/>
</dbReference>
<sequence length="190" mass="20156">MTTLNAIWERIEAWYEAQGALAQLQPGATEEQIAALEAFLGYPVSDDLRASLRRHDGTVDGGWPTGTLLGTAASQDEATVWRELLDGGDFDGNTDHDASAGREQVERGWWSHGWVPLDADGGGNGAVVDMTPGPAGSMGQVLDMDHEAGPSGPQHDTLAGYLEEIAEKLESGEYVVADGGVYAADEVEDE</sequence>
<keyword evidence="3" id="KW-1185">Reference proteome</keyword>
<accession>A0ABV7ZA24</accession>
<dbReference type="InterPro" id="IPR037883">
    <property type="entry name" value="Knr4/Smi1-like_sf"/>
</dbReference>
<name>A0ABV7ZA24_9DEIO</name>
<protein>
    <submittedName>
        <fullName evidence="2">SMI1/KNR4 family protein</fullName>
    </submittedName>
</protein>
<dbReference type="PANTHER" id="PTHR47432">
    <property type="entry name" value="CELL WALL ASSEMBLY REGULATOR SMI1"/>
    <property type="match status" value="1"/>
</dbReference>